<protein>
    <submittedName>
        <fullName evidence="9">Hydroxyacid dehydrogenase</fullName>
    </submittedName>
</protein>
<evidence type="ECO:0000259" key="7">
    <source>
        <dbReference type="Pfam" id="PF07005"/>
    </source>
</evidence>
<evidence type="ECO:0000256" key="2">
    <source>
        <dbReference type="ARBA" id="ARBA00022679"/>
    </source>
</evidence>
<dbReference type="Pfam" id="PF17042">
    <property type="entry name" value="NBD_C"/>
    <property type="match status" value="1"/>
</dbReference>
<dbReference type="Proteomes" id="UP000652847">
    <property type="component" value="Unassembled WGS sequence"/>
</dbReference>
<organism evidence="9 10">
    <name type="scientific">Blautia segnis</name>
    <dbReference type="NCBI Taxonomy" id="2763030"/>
    <lineage>
        <taxon>Bacteria</taxon>
        <taxon>Bacillati</taxon>
        <taxon>Bacillota</taxon>
        <taxon>Clostridia</taxon>
        <taxon>Lachnospirales</taxon>
        <taxon>Lachnospiraceae</taxon>
        <taxon>Blautia</taxon>
    </lineage>
</organism>
<sequence length="475" mass="52605">MECKVIPFQTAAERDKTDADKAEALLSKAMEGFHKKLVVLDDDPTGVQTVHDVSVYTDWEEESIRKGFEEKENMFFILTNSRSFSVEETTRVHLDIAARVAKVARELGQDFMIISRGDSTLRGHYPLETQLLADGLTKNEGAVVDGEIICPFFPEGGRYTMDNIHYVKEQDNLVPAGMTEFAKDKTFGYKSSDLTEYVEEKTAGKYKKEDCITISLEELNALDIQGIKAKLISAKDMAKIIVNAVSYADLKVFCTALVLAMKEGKHYMARTAAAFTKVMGRILDQPLLGKAQLEGATKNGGIVLIGSHVKKTTDQLNCLKELDGQVDFMEFQVNTVFEENGLEKEVERTVKAAEEKILSGRTVVIYTSRQLLAPENMTPEEKLQISVKISNAVTSIIGKLQVKPKFIIAKGGITSSDVGTKALHVKKARVMGQVKKGIPVWMTGEESKFPGMPYIIFPGNVGEVSTLKEIVEELI</sequence>
<dbReference type="Gene3D" id="3.40.980.20">
    <property type="entry name" value="Four-carbon acid sugar kinase, nucleotide binding domain"/>
    <property type="match status" value="1"/>
</dbReference>
<feature type="domain" description="Four-carbon acid sugar kinase nucleotide binding" evidence="8">
    <location>
        <begin position="303"/>
        <end position="467"/>
    </location>
</feature>
<keyword evidence="5" id="KW-0067">ATP-binding</keyword>
<dbReference type="InterPro" id="IPR010737">
    <property type="entry name" value="4-carb_acid_sugar_kinase_N"/>
</dbReference>
<dbReference type="AlphaFoldDB" id="A0A8I0DMW4"/>
<evidence type="ECO:0000313" key="10">
    <source>
        <dbReference type="Proteomes" id="UP000652847"/>
    </source>
</evidence>
<dbReference type="GO" id="GO:0016301">
    <property type="term" value="F:kinase activity"/>
    <property type="evidence" value="ECO:0007669"/>
    <property type="project" value="UniProtKB-KW"/>
</dbReference>
<evidence type="ECO:0000256" key="5">
    <source>
        <dbReference type="ARBA" id="ARBA00022840"/>
    </source>
</evidence>
<keyword evidence="2" id="KW-0808">Transferase</keyword>
<dbReference type="GO" id="GO:0005524">
    <property type="term" value="F:ATP binding"/>
    <property type="evidence" value="ECO:0007669"/>
    <property type="project" value="UniProtKB-KW"/>
</dbReference>
<dbReference type="RefSeq" id="WP_186900765.1">
    <property type="nucleotide sequence ID" value="NZ_JACOOT010000004.1"/>
</dbReference>
<accession>A0A8I0DMW4</accession>
<comment type="caution">
    <text evidence="9">The sequence shown here is derived from an EMBL/GenBank/DDBJ whole genome shotgun (WGS) entry which is preliminary data.</text>
</comment>
<keyword evidence="6" id="KW-0119">Carbohydrate metabolism</keyword>
<dbReference type="Pfam" id="PF07005">
    <property type="entry name" value="SBD_N"/>
    <property type="match status" value="1"/>
</dbReference>
<gene>
    <name evidence="9" type="ORF">H8S54_01840</name>
</gene>
<dbReference type="InterPro" id="IPR042213">
    <property type="entry name" value="NBD_C_sf"/>
</dbReference>
<evidence type="ECO:0000256" key="4">
    <source>
        <dbReference type="ARBA" id="ARBA00022777"/>
    </source>
</evidence>
<keyword evidence="4" id="KW-0418">Kinase</keyword>
<dbReference type="SUPFAM" id="SSF142764">
    <property type="entry name" value="YgbK-like"/>
    <property type="match status" value="1"/>
</dbReference>
<evidence type="ECO:0000256" key="6">
    <source>
        <dbReference type="ARBA" id="ARBA00023277"/>
    </source>
</evidence>
<evidence type="ECO:0000256" key="3">
    <source>
        <dbReference type="ARBA" id="ARBA00022741"/>
    </source>
</evidence>
<keyword evidence="10" id="KW-1185">Reference proteome</keyword>
<dbReference type="EMBL" id="JACOOT010000004">
    <property type="protein sequence ID" value="MBC5649894.1"/>
    <property type="molecule type" value="Genomic_DNA"/>
</dbReference>
<comment type="similarity">
    <text evidence="1">Belongs to the four-carbon acid sugar kinase family.</text>
</comment>
<dbReference type="InterPro" id="IPR031475">
    <property type="entry name" value="NBD_C"/>
</dbReference>
<proteinExistence type="inferred from homology"/>
<name>A0A8I0DMW4_9FIRM</name>
<keyword evidence="3" id="KW-0547">Nucleotide-binding</keyword>
<dbReference type="InterPro" id="IPR037051">
    <property type="entry name" value="4-carb_acid_sugar_kinase_N_sf"/>
</dbReference>
<feature type="domain" description="Four-carbon acid sugar kinase N-terminal" evidence="7">
    <location>
        <begin position="37"/>
        <end position="277"/>
    </location>
</feature>
<dbReference type="Gene3D" id="3.40.50.10840">
    <property type="entry name" value="Putative sugar-binding, N-terminal domain"/>
    <property type="match status" value="1"/>
</dbReference>
<evidence type="ECO:0000313" key="9">
    <source>
        <dbReference type="EMBL" id="MBC5649894.1"/>
    </source>
</evidence>
<evidence type="ECO:0000259" key="8">
    <source>
        <dbReference type="Pfam" id="PF17042"/>
    </source>
</evidence>
<evidence type="ECO:0000256" key="1">
    <source>
        <dbReference type="ARBA" id="ARBA00005715"/>
    </source>
</evidence>
<reference evidence="9 10" key="1">
    <citation type="submission" date="2020-08" db="EMBL/GenBank/DDBJ databases">
        <title>Genome public.</title>
        <authorList>
            <person name="Liu C."/>
            <person name="Sun Q."/>
        </authorList>
    </citation>
    <scope>NUCLEOTIDE SEQUENCE [LARGE SCALE GENOMIC DNA]</scope>
    <source>
        <strain evidence="9 10">BX17</strain>
    </source>
</reference>